<evidence type="ECO:0000259" key="15">
    <source>
        <dbReference type="SMART" id="SM00478"/>
    </source>
</evidence>
<dbReference type="InterPro" id="IPR003265">
    <property type="entry name" value="HhH-GPD_domain"/>
</dbReference>
<dbReference type="InterPro" id="IPR000445">
    <property type="entry name" value="HhH_motif"/>
</dbReference>
<evidence type="ECO:0000313" key="16">
    <source>
        <dbReference type="EMBL" id="MEJ8567228.1"/>
    </source>
</evidence>
<keyword evidence="11" id="KW-0411">Iron-sulfur</keyword>
<organism evidence="16 17">
    <name type="scientific">Elongatibacter sediminis</name>
    <dbReference type="NCBI Taxonomy" id="3119006"/>
    <lineage>
        <taxon>Bacteria</taxon>
        <taxon>Pseudomonadati</taxon>
        <taxon>Pseudomonadota</taxon>
        <taxon>Gammaproteobacteria</taxon>
        <taxon>Chromatiales</taxon>
        <taxon>Wenzhouxiangellaceae</taxon>
        <taxon>Elongatibacter</taxon>
    </lineage>
</organism>
<dbReference type="SUPFAM" id="SSF55811">
    <property type="entry name" value="Nudix"/>
    <property type="match status" value="1"/>
</dbReference>
<dbReference type="EC" id="3.2.2.31" evidence="4 14"/>
<keyword evidence="17" id="KW-1185">Reference proteome</keyword>
<evidence type="ECO:0000256" key="5">
    <source>
        <dbReference type="ARBA" id="ARBA00022023"/>
    </source>
</evidence>
<evidence type="ECO:0000256" key="1">
    <source>
        <dbReference type="ARBA" id="ARBA00000843"/>
    </source>
</evidence>
<dbReference type="Pfam" id="PF14815">
    <property type="entry name" value="NUDIX_4"/>
    <property type="match status" value="1"/>
</dbReference>
<dbReference type="Gene3D" id="3.90.79.10">
    <property type="entry name" value="Nucleoside Triphosphate Pyrophosphohydrolase"/>
    <property type="match status" value="1"/>
</dbReference>
<comment type="caution">
    <text evidence="16">The sequence shown here is derived from an EMBL/GenBank/DDBJ whole genome shotgun (WGS) entry which is preliminary data.</text>
</comment>
<sequence>MSSRQARHTAGCREPFASRLLAWWERHGRHDLPWQHPRTPYRVWVSEIMLQQTQVATVIPYFERWMERFPALPDLAGAALDDVLSHWSGLGYYARARNLHKAAVNCMAQFGGELPTTPEQLQELPGIGASTANAIVSQSQDVPAAVLDGNVRRVLARHACVEEWTGSTAAQKTLWAEAEKRLPNRRGADYTQAVMDLGAIVCTRSRPACGDCPVNGDCRALAANAVNRLPAPKPATRVRERTIYLLVLLDRAGHVLLERRPPAGIWGGLWSLPEADTSEGFTDTLGIRIDEDNLLAPREHRLSHRKLSLHPVLAHTGQPGQVKCSAQQDWFPLAGFATGGPDQPGLPRPVADLLREIALQRADTRTAGTE</sequence>
<dbReference type="CDD" id="cd03431">
    <property type="entry name" value="NUDIX_DNA_Glycosylase_C-MutY"/>
    <property type="match status" value="1"/>
</dbReference>
<dbReference type="PROSITE" id="PS00764">
    <property type="entry name" value="ENDONUCLEASE_III_1"/>
    <property type="match status" value="1"/>
</dbReference>
<keyword evidence="13 14" id="KW-0326">Glycosidase</keyword>
<comment type="catalytic activity">
    <reaction evidence="1 14">
        <text>Hydrolyzes free adenine bases from 7,8-dihydro-8-oxoguanine:adenine mismatched double-stranded DNA, leaving an apurinic site.</text>
        <dbReference type="EC" id="3.2.2.31"/>
    </reaction>
</comment>
<dbReference type="InterPro" id="IPR011257">
    <property type="entry name" value="DNA_glycosylase"/>
</dbReference>
<dbReference type="GO" id="GO:0034039">
    <property type="term" value="F:8-oxo-7,8-dihydroguanine DNA N-glycosylase activity"/>
    <property type="evidence" value="ECO:0007669"/>
    <property type="project" value="TreeGrafter"/>
</dbReference>
<dbReference type="SMART" id="SM00478">
    <property type="entry name" value="ENDO3c"/>
    <property type="match status" value="1"/>
</dbReference>
<dbReference type="InterPro" id="IPR005760">
    <property type="entry name" value="A/G_AdeGlyc_MutY"/>
</dbReference>
<dbReference type="InterPro" id="IPR023170">
    <property type="entry name" value="HhH_base_excis_C"/>
</dbReference>
<evidence type="ECO:0000256" key="14">
    <source>
        <dbReference type="RuleBase" id="RU365096"/>
    </source>
</evidence>
<dbReference type="InterPro" id="IPR044298">
    <property type="entry name" value="MIG/MutY"/>
</dbReference>
<keyword evidence="8 14" id="KW-0227">DNA damage</keyword>
<dbReference type="InterPro" id="IPR004035">
    <property type="entry name" value="Endouclease-III_FeS-bd_BS"/>
</dbReference>
<evidence type="ECO:0000256" key="10">
    <source>
        <dbReference type="ARBA" id="ARBA00023004"/>
    </source>
</evidence>
<evidence type="ECO:0000256" key="8">
    <source>
        <dbReference type="ARBA" id="ARBA00022763"/>
    </source>
</evidence>
<dbReference type="Gene3D" id="1.10.340.30">
    <property type="entry name" value="Hypothetical protein, domain 2"/>
    <property type="match status" value="1"/>
</dbReference>
<dbReference type="SUPFAM" id="SSF48150">
    <property type="entry name" value="DNA-glycosylase"/>
    <property type="match status" value="1"/>
</dbReference>
<dbReference type="GO" id="GO:0051539">
    <property type="term" value="F:4 iron, 4 sulfur cluster binding"/>
    <property type="evidence" value="ECO:0007669"/>
    <property type="project" value="UniProtKB-UniRule"/>
</dbReference>
<feature type="domain" description="HhH-GPD" evidence="15">
    <location>
        <begin position="49"/>
        <end position="200"/>
    </location>
</feature>
<dbReference type="GO" id="GO:0006284">
    <property type="term" value="P:base-excision repair"/>
    <property type="evidence" value="ECO:0007669"/>
    <property type="project" value="UniProtKB-UniRule"/>
</dbReference>
<dbReference type="Gene3D" id="1.10.1670.10">
    <property type="entry name" value="Helix-hairpin-Helix base-excision DNA repair enzymes (C-terminal)"/>
    <property type="match status" value="1"/>
</dbReference>
<dbReference type="PANTHER" id="PTHR42944">
    <property type="entry name" value="ADENINE DNA GLYCOSYLASE"/>
    <property type="match status" value="1"/>
</dbReference>
<gene>
    <name evidence="16" type="primary">mutY</name>
    <name evidence="16" type="ORF">V3330_06280</name>
</gene>
<dbReference type="GO" id="GO:0006298">
    <property type="term" value="P:mismatch repair"/>
    <property type="evidence" value="ECO:0007669"/>
    <property type="project" value="TreeGrafter"/>
</dbReference>
<comment type="similarity">
    <text evidence="3 14">Belongs to the Nth/MutY family.</text>
</comment>
<protein>
    <recommendedName>
        <fullName evidence="5 14">Adenine DNA glycosylase</fullName>
        <ecNumber evidence="4 14">3.2.2.31</ecNumber>
    </recommendedName>
</protein>
<evidence type="ECO:0000256" key="3">
    <source>
        <dbReference type="ARBA" id="ARBA00008343"/>
    </source>
</evidence>
<dbReference type="CDD" id="cd00056">
    <property type="entry name" value="ENDO3c"/>
    <property type="match status" value="1"/>
</dbReference>
<comment type="cofactor">
    <cofactor evidence="14">
        <name>[4Fe-4S] cluster</name>
        <dbReference type="ChEBI" id="CHEBI:49883"/>
    </cofactor>
    <text evidence="14">Binds 1 [4Fe-4S] cluster.</text>
</comment>
<evidence type="ECO:0000256" key="7">
    <source>
        <dbReference type="ARBA" id="ARBA00022723"/>
    </source>
</evidence>
<evidence type="ECO:0000256" key="12">
    <source>
        <dbReference type="ARBA" id="ARBA00023204"/>
    </source>
</evidence>
<keyword evidence="10 14" id="KW-0408">Iron</keyword>
<dbReference type="Proteomes" id="UP001359886">
    <property type="component" value="Unassembled WGS sequence"/>
</dbReference>
<dbReference type="InterPro" id="IPR003651">
    <property type="entry name" value="Endonuclease3_FeS-loop_motif"/>
</dbReference>
<dbReference type="Pfam" id="PF00633">
    <property type="entry name" value="HHH"/>
    <property type="match status" value="1"/>
</dbReference>
<keyword evidence="9" id="KW-0378">Hydrolase</keyword>
<dbReference type="GO" id="GO:0046872">
    <property type="term" value="F:metal ion binding"/>
    <property type="evidence" value="ECO:0007669"/>
    <property type="project" value="UniProtKB-UniRule"/>
</dbReference>
<evidence type="ECO:0000256" key="13">
    <source>
        <dbReference type="ARBA" id="ARBA00023295"/>
    </source>
</evidence>
<evidence type="ECO:0000313" key="17">
    <source>
        <dbReference type="Proteomes" id="UP001359886"/>
    </source>
</evidence>
<dbReference type="GO" id="GO:0032357">
    <property type="term" value="F:oxidized purine DNA binding"/>
    <property type="evidence" value="ECO:0007669"/>
    <property type="project" value="TreeGrafter"/>
</dbReference>
<comment type="function">
    <text evidence="2">Adenine glycosylase active on G-A mispairs. MutY also corrects error-prone DNA synthesis past GO lesions which are due to the oxidatively damaged form of guanine: 7,8-dihydro-8-oxoguanine (8-oxo-dGTP).</text>
</comment>
<dbReference type="InterPro" id="IPR029119">
    <property type="entry name" value="MutY_C"/>
</dbReference>
<dbReference type="EMBL" id="JAZHOG010000003">
    <property type="protein sequence ID" value="MEJ8567228.1"/>
    <property type="molecule type" value="Genomic_DNA"/>
</dbReference>
<dbReference type="InterPro" id="IPR015797">
    <property type="entry name" value="NUDIX_hydrolase-like_dom_sf"/>
</dbReference>
<evidence type="ECO:0000256" key="2">
    <source>
        <dbReference type="ARBA" id="ARBA00002933"/>
    </source>
</evidence>
<reference evidence="16 17" key="1">
    <citation type="submission" date="2024-02" db="EMBL/GenBank/DDBJ databases">
        <title>A novel Wenzhouxiangellaceae bacterium, isolated from coastal sediments.</title>
        <authorList>
            <person name="Du Z.-J."/>
            <person name="Ye Y.-Q."/>
            <person name="Zhang X.-Y."/>
        </authorList>
    </citation>
    <scope>NUCLEOTIDE SEQUENCE [LARGE SCALE GENOMIC DNA]</scope>
    <source>
        <strain evidence="16 17">CH-27</strain>
    </source>
</reference>
<dbReference type="GO" id="GO:0000701">
    <property type="term" value="F:purine-specific mismatch base pair DNA N-glycosylase activity"/>
    <property type="evidence" value="ECO:0007669"/>
    <property type="project" value="UniProtKB-EC"/>
</dbReference>
<keyword evidence="12" id="KW-0234">DNA repair</keyword>
<dbReference type="Pfam" id="PF10576">
    <property type="entry name" value="EndIII_4Fe-2S"/>
    <property type="match status" value="1"/>
</dbReference>
<keyword evidence="6" id="KW-0004">4Fe-4S</keyword>
<dbReference type="Pfam" id="PF00730">
    <property type="entry name" value="HhH-GPD"/>
    <property type="match status" value="1"/>
</dbReference>
<dbReference type="GO" id="GO:0035485">
    <property type="term" value="F:adenine/guanine mispair binding"/>
    <property type="evidence" value="ECO:0007669"/>
    <property type="project" value="TreeGrafter"/>
</dbReference>
<evidence type="ECO:0000256" key="11">
    <source>
        <dbReference type="ARBA" id="ARBA00023014"/>
    </source>
</evidence>
<evidence type="ECO:0000256" key="6">
    <source>
        <dbReference type="ARBA" id="ARBA00022485"/>
    </source>
</evidence>
<dbReference type="FunFam" id="1.10.340.30:FF:000002">
    <property type="entry name" value="Adenine DNA glycosylase"/>
    <property type="match status" value="1"/>
</dbReference>
<evidence type="ECO:0000256" key="4">
    <source>
        <dbReference type="ARBA" id="ARBA00012045"/>
    </source>
</evidence>
<name>A0AAW9RGP8_9GAMM</name>
<dbReference type="NCBIfam" id="TIGR01084">
    <property type="entry name" value="mutY"/>
    <property type="match status" value="1"/>
</dbReference>
<keyword evidence="7" id="KW-0479">Metal-binding</keyword>
<proteinExistence type="inferred from homology"/>
<dbReference type="PANTHER" id="PTHR42944:SF1">
    <property type="entry name" value="ADENINE DNA GLYCOSYLASE"/>
    <property type="match status" value="1"/>
</dbReference>
<accession>A0AAW9RGP8</accession>
<dbReference type="AlphaFoldDB" id="A0AAW9RGP8"/>
<dbReference type="RefSeq" id="WP_354694542.1">
    <property type="nucleotide sequence ID" value="NZ_JAZHOG010000003.1"/>
</dbReference>
<evidence type="ECO:0000256" key="9">
    <source>
        <dbReference type="ARBA" id="ARBA00022801"/>
    </source>
</evidence>